<name>A0A9D1L956_9FIRM</name>
<organism evidence="1 2">
    <name type="scientific">Candidatus Fimisoma avicola</name>
    <dbReference type="NCBI Taxonomy" id="2840826"/>
    <lineage>
        <taxon>Bacteria</taxon>
        <taxon>Bacillati</taxon>
        <taxon>Bacillota</taxon>
        <taxon>Clostridia</taxon>
        <taxon>Eubacteriales</taxon>
        <taxon>Candidatus Fimisoma</taxon>
    </lineage>
</organism>
<dbReference type="Proteomes" id="UP000824091">
    <property type="component" value="Unassembled WGS sequence"/>
</dbReference>
<protein>
    <submittedName>
        <fullName evidence="1">Uncharacterized protein</fullName>
    </submittedName>
</protein>
<proteinExistence type="predicted"/>
<evidence type="ECO:0000313" key="1">
    <source>
        <dbReference type="EMBL" id="HIU28506.1"/>
    </source>
</evidence>
<evidence type="ECO:0000313" key="2">
    <source>
        <dbReference type="Proteomes" id="UP000824091"/>
    </source>
</evidence>
<sequence>MELDDRMIAEIAAQLGISNSRNMGQEALEHLASKSDEELEREILRIKSQLRANNVTYDKQLEMLKNIAPMMDARQRARLRRVIELLSR</sequence>
<comment type="caution">
    <text evidence="1">The sequence shown here is derived from an EMBL/GenBank/DDBJ whole genome shotgun (WGS) entry which is preliminary data.</text>
</comment>
<dbReference type="AlphaFoldDB" id="A0A9D1L956"/>
<accession>A0A9D1L956</accession>
<gene>
    <name evidence="1" type="ORF">IAD16_09030</name>
</gene>
<reference evidence="1" key="2">
    <citation type="journal article" date="2021" name="PeerJ">
        <title>Extensive microbial diversity within the chicken gut microbiome revealed by metagenomics and culture.</title>
        <authorList>
            <person name="Gilroy R."/>
            <person name="Ravi A."/>
            <person name="Getino M."/>
            <person name="Pursley I."/>
            <person name="Horton D.L."/>
            <person name="Alikhan N.F."/>
            <person name="Baker D."/>
            <person name="Gharbi K."/>
            <person name="Hall N."/>
            <person name="Watson M."/>
            <person name="Adriaenssens E.M."/>
            <person name="Foster-Nyarko E."/>
            <person name="Jarju S."/>
            <person name="Secka A."/>
            <person name="Antonio M."/>
            <person name="Oren A."/>
            <person name="Chaudhuri R.R."/>
            <person name="La Ragione R."/>
            <person name="Hildebrand F."/>
            <person name="Pallen M.J."/>
        </authorList>
    </citation>
    <scope>NUCLEOTIDE SEQUENCE</scope>
    <source>
        <strain evidence="1">11300</strain>
    </source>
</reference>
<reference evidence="1" key="1">
    <citation type="submission" date="2020-10" db="EMBL/GenBank/DDBJ databases">
        <authorList>
            <person name="Gilroy R."/>
        </authorList>
    </citation>
    <scope>NUCLEOTIDE SEQUENCE</scope>
    <source>
        <strain evidence="1">11300</strain>
    </source>
</reference>
<dbReference type="EMBL" id="DVMO01000141">
    <property type="protein sequence ID" value="HIU28506.1"/>
    <property type="molecule type" value="Genomic_DNA"/>
</dbReference>